<evidence type="ECO:0000313" key="8">
    <source>
        <dbReference type="Proteomes" id="UP000000844"/>
    </source>
</evidence>
<dbReference type="InterPro" id="IPR011990">
    <property type="entry name" value="TPR-like_helical_dom_sf"/>
</dbReference>
<dbReference type="GO" id="GO:0005524">
    <property type="term" value="F:ATP binding"/>
    <property type="evidence" value="ECO:0007669"/>
    <property type="project" value="UniProtKB-KW"/>
</dbReference>
<evidence type="ECO:0000259" key="6">
    <source>
        <dbReference type="SMART" id="SM00382"/>
    </source>
</evidence>
<comment type="similarity">
    <text evidence="4">Belongs to the AAA ATPase family.</text>
</comment>
<evidence type="ECO:0000256" key="1">
    <source>
        <dbReference type="ARBA" id="ARBA00022741"/>
    </source>
</evidence>
<dbReference type="eggNOG" id="COG0464">
    <property type="taxonomic scope" value="Bacteria"/>
</dbReference>
<evidence type="ECO:0000256" key="4">
    <source>
        <dbReference type="RuleBase" id="RU003651"/>
    </source>
</evidence>
<keyword evidence="3" id="KW-0175">Coiled coil</keyword>
<evidence type="ECO:0000256" key="2">
    <source>
        <dbReference type="ARBA" id="ARBA00022840"/>
    </source>
</evidence>
<dbReference type="InterPro" id="IPR003960">
    <property type="entry name" value="ATPase_AAA_CS"/>
</dbReference>
<keyword evidence="1 4" id="KW-0547">Nucleotide-binding</keyword>
<dbReference type="InterPro" id="IPR003593">
    <property type="entry name" value="AAA+_ATPase"/>
</dbReference>
<dbReference type="Pfam" id="PF17862">
    <property type="entry name" value="AAA_lid_3"/>
    <property type="match status" value="1"/>
</dbReference>
<proteinExistence type="inferred from homology"/>
<sequence>MAFARMFMPSADEVAAAVTEDRYSSSMQSPPPLLASLLAAVRAAPDDVPLRVHVSQVLLDHDRAAEALEHCSVVLAREPGNAEALALLRRATAALSGTPEPITDEPATEPEESTGFDWTRAEREVSAETVNPRTDPVTEDIETSTVTLADVAGMEAVKKRLEIAFLGPMRRPDMAAAFGKSTSGGLLLYGPPGCGKTYIARALAGQLRAKFLAVEITDVLDAYVGDRERHIAEVFATARLNAPCVLFFDELDALGQKRSHLRHDSWLRTVVNTLLNEMDSVNSRNDGVFVLGATNHPWDVDSALRRPGRFDRMVLVLPPDRPARLALLNMQLAGRPLGELDVDALAEATGDYSGADLKHLVDSAAELALSDSMVRGEVRPISMDDFGKVLKEVKPSTGPWLDTARNVTAFGNSDGTYDDLRDYLKRRRRG</sequence>
<dbReference type="STRING" id="446470.Snas_0450"/>
<dbReference type="InterPro" id="IPR027417">
    <property type="entry name" value="P-loop_NTPase"/>
</dbReference>
<dbReference type="HOGENOM" id="CLU_000688_21_15_11"/>
<dbReference type="PROSITE" id="PS00674">
    <property type="entry name" value="AAA"/>
    <property type="match status" value="1"/>
</dbReference>
<dbReference type="SMART" id="SM00382">
    <property type="entry name" value="AAA"/>
    <property type="match status" value="1"/>
</dbReference>
<feature type="domain" description="AAA+ ATPase" evidence="6">
    <location>
        <begin position="182"/>
        <end position="320"/>
    </location>
</feature>
<dbReference type="EC" id="3.6.4.3" evidence="7"/>
<dbReference type="EMBL" id="CP001778">
    <property type="protein sequence ID" value="ADD40165.1"/>
    <property type="molecule type" value="Genomic_DNA"/>
</dbReference>
<feature type="region of interest" description="Disordered" evidence="5">
    <location>
        <begin position="96"/>
        <end position="115"/>
    </location>
</feature>
<dbReference type="Gene3D" id="3.40.50.300">
    <property type="entry name" value="P-loop containing nucleotide triphosphate hydrolases"/>
    <property type="match status" value="1"/>
</dbReference>
<dbReference type="PANTHER" id="PTHR23077">
    <property type="entry name" value="AAA-FAMILY ATPASE"/>
    <property type="match status" value="1"/>
</dbReference>
<feature type="compositionally biased region" description="Acidic residues" evidence="5">
    <location>
        <begin position="102"/>
        <end position="114"/>
    </location>
</feature>
<dbReference type="AlphaFoldDB" id="D3Q4K5"/>
<evidence type="ECO:0000256" key="3">
    <source>
        <dbReference type="ARBA" id="ARBA00023054"/>
    </source>
</evidence>
<evidence type="ECO:0000313" key="7">
    <source>
        <dbReference type="EMBL" id="ADD40165.1"/>
    </source>
</evidence>
<dbReference type="InterPro" id="IPR050168">
    <property type="entry name" value="AAA_ATPase_domain"/>
</dbReference>
<dbReference type="KEGG" id="sna:Snas_0450"/>
<organism evidence="7 8">
    <name type="scientific">Stackebrandtia nassauensis (strain DSM 44728 / CIP 108903 / NRRL B-16338 / NBRC 102104 / LLR-40K-21)</name>
    <dbReference type="NCBI Taxonomy" id="446470"/>
    <lineage>
        <taxon>Bacteria</taxon>
        <taxon>Bacillati</taxon>
        <taxon>Actinomycetota</taxon>
        <taxon>Actinomycetes</taxon>
        <taxon>Glycomycetales</taxon>
        <taxon>Glycomycetaceae</taxon>
        <taxon>Stackebrandtia</taxon>
    </lineage>
</organism>
<dbReference type="SUPFAM" id="SSF48452">
    <property type="entry name" value="TPR-like"/>
    <property type="match status" value="1"/>
</dbReference>
<evidence type="ECO:0000256" key="5">
    <source>
        <dbReference type="SAM" id="MobiDB-lite"/>
    </source>
</evidence>
<dbReference type="PANTHER" id="PTHR23077:SF171">
    <property type="entry name" value="NUCLEAR VALOSIN-CONTAINING PROTEIN-LIKE"/>
    <property type="match status" value="1"/>
</dbReference>
<dbReference type="SUPFAM" id="SSF52540">
    <property type="entry name" value="P-loop containing nucleoside triphosphate hydrolases"/>
    <property type="match status" value="1"/>
</dbReference>
<keyword evidence="7" id="KW-0378">Hydrolase</keyword>
<keyword evidence="8" id="KW-1185">Reference proteome</keyword>
<dbReference type="Gene3D" id="1.10.8.60">
    <property type="match status" value="1"/>
</dbReference>
<accession>D3Q4K5</accession>
<reference evidence="7 8" key="1">
    <citation type="journal article" date="2009" name="Stand. Genomic Sci.">
        <title>Complete genome sequence of Stackebrandtia nassauensis type strain (LLR-40K-21).</title>
        <authorList>
            <person name="Munk C."/>
            <person name="Lapidus A."/>
            <person name="Copeland A."/>
            <person name="Jando M."/>
            <person name="Mayilraj S."/>
            <person name="Glavina Del Rio T."/>
            <person name="Nolan M."/>
            <person name="Chen F."/>
            <person name="Lucas S."/>
            <person name="Tice H."/>
            <person name="Cheng J.F."/>
            <person name="Han C."/>
            <person name="Detter J.C."/>
            <person name="Bruce D."/>
            <person name="Goodwin L."/>
            <person name="Chain P."/>
            <person name="Pitluck S."/>
            <person name="Goker M."/>
            <person name="Ovchinikova G."/>
            <person name="Pati A."/>
            <person name="Ivanova N."/>
            <person name="Mavromatis K."/>
            <person name="Chen A."/>
            <person name="Palaniappan K."/>
            <person name="Land M."/>
            <person name="Hauser L."/>
            <person name="Chang Y.J."/>
            <person name="Jeffries C.D."/>
            <person name="Bristow J."/>
            <person name="Eisen J.A."/>
            <person name="Markowitz V."/>
            <person name="Hugenholtz P."/>
            <person name="Kyrpides N.C."/>
            <person name="Klenk H.P."/>
        </authorList>
    </citation>
    <scope>NUCLEOTIDE SEQUENCE [LARGE SCALE GENOMIC DNA]</scope>
    <source>
        <strain evidence="8">DSM 44728 / CIP 108903 / NRRL B-16338 / NBRC 102104 / LLR-40K-21</strain>
    </source>
</reference>
<dbReference type="InterPro" id="IPR041569">
    <property type="entry name" value="AAA_lid_3"/>
</dbReference>
<gene>
    <name evidence="7" type="ordered locus">Snas_0450</name>
</gene>
<dbReference type="FunFam" id="3.40.50.300:FF:001025">
    <property type="entry name" value="ATPase family, AAA domain-containing 2B"/>
    <property type="match status" value="1"/>
</dbReference>
<dbReference type="InterPro" id="IPR003959">
    <property type="entry name" value="ATPase_AAA_core"/>
</dbReference>
<protein>
    <submittedName>
        <fullName evidence="7">Microtubule-severing ATPase</fullName>
        <ecNumber evidence="7">3.6.4.3</ecNumber>
    </submittedName>
</protein>
<dbReference type="Proteomes" id="UP000000844">
    <property type="component" value="Chromosome"/>
</dbReference>
<name>D3Q4K5_STANL</name>
<keyword evidence="2 4" id="KW-0067">ATP-binding</keyword>
<dbReference type="Pfam" id="PF00004">
    <property type="entry name" value="AAA"/>
    <property type="match status" value="1"/>
</dbReference>
<dbReference type="GO" id="GO:0016887">
    <property type="term" value="F:ATP hydrolysis activity"/>
    <property type="evidence" value="ECO:0007669"/>
    <property type="project" value="InterPro"/>
</dbReference>